<dbReference type="RefSeq" id="WP_198322673.1">
    <property type="nucleotide sequence ID" value="NZ_CP104311.1"/>
</dbReference>
<dbReference type="NCBIfam" id="TIGR02142">
    <property type="entry name" value="modC_ABC"/>
    <property type="match status" value="1"/>
</dbReference>
<proteinExistence type="predicted"/>
<dbReference type="PANTHER" id="PTHR43514">
    <property type="entry name" value="ABC TRANSPORTER I FAMILY MEMBER 10"/>
    <property type="match status" value="1"/>
</dbReference>
<dbReference type="InterPro" id="IPR003439">
    <property type="entry name" value="ABC_transporter-like_ATP-bd"/>
</dbReference>
<keyword evidence="4" id="KW-0997">Cell inner membrane</keyword>
<evidence type="ECO:0000313" key="12">
    <source>
        <dbReference type="EMBL" id="WWF03712.1"/>
    </source>
</evidence>
<keyword evidence="8" id="KW-0472">Membrane</keyword>
<dbReference type="SUPFAM" id="SSF50331">
    <property type="entry name" value="MOP-like"/>
    <property type="match status" value="1"/>
</dbReference>
<accession>A0ABZ2F8W5</accession>
<evidence type="ECO:0000256" key="6">
    <source>
        <dbReference type="ARBA" id="ARBA00022840"/>
    </source>
</evidence>
<keyword evidence="2" id="KW-1003">Cell membrane</keyword>
<keyword evidence="7" id="KW-1278">Translocase</keyword>
<evidence type="ECO:0000256" key="3">
    <source>
        <dbReference type="ARBA" id="ARBA00022505"/>
    </source>
</evidence>
<dbReference type="SUPFAM" id="SSF52540">
    <property type="entry name" value="P-loop containing nucleoside triphosphate hydrolases"/>
    <property type="match status" value="1"/>
</dbReference>
<keyword evidence="1" id="KW-0813">Transport</keyword>
<keyword evidence="5" id="KW-0547">Nucleotide-binding</keyword>
<dbReference type="Gene3D" id="3.40.50.300">
    <property type="entry name" value="P-loop containing nucleotide triphosphate hydrolases"/>
    <property type="match status" value="1"/>
</dbReference>
<reference evidence="12 13" key="1">
    <citation type="submission" date="2022-09" db="EMBL/GenBank/DDBJ databases">
        <authorList>
            <person name="Giprobiosintez L."/>
        </authorList>
    </citation>
    <scope>NUCLEOTIDE SEQUENCE [LARGE SCALE GENOMIC DNA]</scope>
    <source>
        <strain evidence="13">VKPM-B-12549 (GBS-15)</strain>
    </source>
</reference>
<dbReference type="InterPro" id="IPR050334">
    <property type="entry name" value="Molybdenum_import_ModC"/>
</dbReference>
<organism evidence="12 13">
    <name type="scientific">Methylococcus capsulatus</name>
    <dbReference type="NCBI Taxonomy" id="414"/>
    <lineage>
        <taxon>Bacteria</taxon>
        <taxon>Pseudomonadati</taxon>
        <taxon>Pseudomonadota</taxon>
        <taxon>Gammaproteobacteria</taxon>
        <taxon>Methylococcales</taxon>
        <taxon>Methylococcaceae</taxon>
        <taxon>Methylococcus</taxon>
    </lineage>
</organism>
<evidence type="ECO:0000313" key="13">
    <source>
        <dbReference type="Proteomes" id="UP001359308"/>
    </source>
</evidence>
<dbReference type="Pfam" id="PF03459">
    <property type="entry name" value="TOBE"/>
    <property type="match status" value="1"/>
</dbReference>
<dbReference type="InterPro" id="IPR005116">
    <property type="entry name" value="Transp-assoc_OB_typ1"/>
</dbReference>
<dbReference type="PANTHER" id="PTHR43514:SF10">
    <property type="entry name" value="MOLYBDENUM IMPORT ATP-BINDING PROTEIN MODC 2"/>
    <property type="match status" value="1"/>
</dbReference>
<dbReference type="Gene3D" id="2.40.50.100">
    <property type="match status" value="1"/>
</dbReference>
<dbReference type="InterPro" id="IPR011868">
    <property type="entry name" value="ModC_ABC_ATP-bd"/>
</dbReference>
<keyword evidence="6 12" id="KW-0067">ATP-binding</keyword>
<sequence>MGEIRARFRLDWPGFRLDVDLALPGGGVTALFGHSGSGKTTLLRCIAGLERASPGHLRFNGEVWQDEKIWVPTHKRPLGYVFQEASLFPHLTVLGNLRFGMKRTSALQRVSLDQAVELLGIGHLLDRKPDRLSGGERQRVAIARALAVGPRILLMDEPLAALDLKRKQEILPYLERLHDELDIPVIYVSHSPNEVARLADHLVAMDEGRVVAAGPLKETLARLDLPIRLGEDAGAVLDAVVGERDESWHLARVDFPGGSLWTRDRGIPVGSKIRVRVLARDVSLARQRQEETSVLNLLQGRVDAIEDEDHPALALVRVRVGDSVLLARLTKRSVAMLGIVRGQEVWVQVKSVALME</sequence>
<feature type="domain" description="ABC transporter" evidence="10">
    <location>
        <begin position="1"/>
        <end position="232"/>
    </location>
</feature>
<dbReference type="InterPro" id="IPR017871">
    <property type="entry name" value="ABC_transporter-like_CS"/>
</dbReference>
<evidence type="ECO:0000256" key="7">
    <source>
        <dbReference type="ARBA" id="ARBA00022967"/>
    </source>
</evidence>
<dbReference type="PROSITE" id="PS51866">
    <property type="entry name" value="MOP"/>
    <property type="match status" value="1"/>
</dbReference>
<evidence type="ECO:0000256" key="1">
    <source>
        <dbReference type="ARBA" id="ARBA00022448"/>
    </source>
</evidence>
<dbReference type="PROSITE" id="PS50893">
    <property type="entry name" value="ABC_TRANSPORTER_2"/>
    <property type="match status" value="1"/>
</dbReference>
<gene>
    <name evidence="12" type="primary">modC</name>
    <name evidence="12" type="ORF">N4J17_14470</name>
</gene>
<feature type="domain" description="Mop" evidence="11">
    <location>
        <begin position="291"/>
        <end position="356"/>
    </location>
</feature>
<evidence type="ECO:0000259" key="11">
    <source>
        <dbReference type="PROSITE" id="PS51866"/>
    </source>
</evidence>
<evidence type="ECO:0000256" key="8">
    <source>
        <dbReference type="ARBA" id="ARBA00023136"/>
    </source>
</evidence>
<dbReference type="InterPro" id="IPR003593">
    <property type="entry name" value="AAA+_ATPase"/>
</dbReference>
<dbReference type="GO" id="GO:0005524">
    <property type="term" value="F:ATP binding"/>
    <property type="evidence" value="ECO:0007669"/>
    <property type="project" value="UniProtKB-KW"/>
</dbReference>
<evidence type="ECO:0000256" key="5">
    <source>
        <dbReference type="ARBA" id="ARBA00022741"/>
    </source>
</evidence>
<keyword evidence="13" id="KW-1185">Reference proteome</keyword>
<dbReference type="EMBL" id="CP104311">
    <property type="protein sequence ID" value="WWF03712.1"/>
    <property type="molecule type" value="Genomic_DNA"/>
</dbReference>
<dbReference type="InterPro" id="IPR008995">
    <property type="entry name" value="Mo/tungstate-bd_C_term_dom"/>
</dbReference>
<dbReference type="InterPro" id="IPR004606">
    <property type="entry name" value="Mop_domain"/>
</dbReference>
<keyword evidence="3 9" id="KW-0500">Molybdenum</keyword>
<evidence type="ECO:0000256" key="4">
    <source>
        <dbReference type="ARBA" id="ARBA00022519"/>
    </source>
</evidence>
<dbReference type="Proteomes" id="UP001359308">
    <property type="component" value="Chromosome"/>
</dbReference>
<dbReference type="SMART" id="SM00382">
    <property type="entry name" value="AAA"/>
    <property type="match status" value="1"/>
</dbReference>
<evidence type="ECO:0000259" key="10">
    <source>
        <dbReference type="PROSITE" id="PS50893"/>
    </source>
</evidence>
<name>A0ABZ2F8W5_METCP</name>
<dbReference type="PROSITE" id="PS00211">
    <property type="entry name" value="ABC_TRANSPORTER_1"/>
    <property type="match status" value="1"/>
</dbReference>
<evidence type="ECO:0000256" key="2">
    <source>
        <dbReference type="ARBA" id="ARBA00022475"/>
    </source>
</evidence>
<evidence type="ECO:0000256" key="9">
    <source>
        <dbReference type="PROSITE-ProRule" id="PRU01213"/>
    </source>
</evidence>
<protein>
    <submittedName>
        <fullName evidence="12">Molybdenum ABC transporter ATP-binding protein</fullName>
    </submittedName>
</protein>
<dbReference type="Pfam" id="PF00005">
    <property type="entry name" value="ABC_tran"/>
    <property type="match status" value="1"/>
</dbReference>
<dbReference type="InterPro" id="IPR027417">
    <property type="entry name" value="P-loop_NTPase"/>
</dbReference>